<evidence type="ECO:0000256" key="1">
    <source>
        <dbReference type="SAM" id="MobiDB-lite"/>
    </source>
</evidence>
<reference evidence="2 3" key="1">
    <citation type="journal article" date="2012" name="BMC Genomics">
        <title>Sequencing the genome of Marssonina brunnea reveals fungus-poplar co-evolution.</title>
        <authorList>
            <person name="Zhu S."/>
            <person name="Cao Y.-Z."/>
            <person name="Jiang C."/>
            <person name="Tan B.-Y."/>
            <person name="Wang Z."/>
            <person name="Feng S."/>
            <person name="Zhang L."/>
            <person name="Su X.-H."/>
            <person name="Brejova B."/>
            <person name="Vinar T."/>
            <person name="Xu M."/>
            <person name="Wang M.-X."/>
            <person name="Zhang S.-G."/>
            <person name="Huang M.-R."/>
            <person name="Wu R."/>
            <person name="Zhou Y."/>
        </authorList>
    </citation>
    <scope>NUCLEOTIDE SEQUENCE [LARGE SCALE GENOMIC DNA]</scope>
    <source>
        <strain evidence="2 3">MB_m1</strain>
    </source>
</reference>
<accession>K1X075</accession>
<dbReference type="OrthoDB" id="3489571at2759"/>
<name>K1X075_MARBU</name>
<dbReference type="InParanoid" id="K1X075"/>
<sequence>MASGDQVACMSTPSCISQRPLAESQICLEPIVQSVAIFVHDLKRSTDEDSRLAARSLLGLKAGQPVMENSDNLVVEWSLEYHRDATQKMCEAYRAEGAAGLQRRAKIGPLGGGLDLEVVPPANPSPNPGDITPSKTGLLPGEIGPEIIGPDGSSTGLLPKGIIPEVQEPDSSTTSLSPIPSTTNVPRALQTNKPGAVCPDCTVSSNPLLEDSRLTSETVLRLAFRGFPIRLSSGYKKKDTGSDVRRVEVPSVVAGCTWKSFFLREYAAEARIPLILLRAIVYIPSHTFFHSTCTKDRRKVKRRGKMYSASPSNPIIIDTEDEAGSDEKAAARSSVATDHGARDVITGYENYLILARNKETGLVPKPVRGMRVSRPTAT</sequence>
<evidence type="ECO:0000313" key="3">
    <source>
        <dbReference type="Proteomes" id="UP000006753"/>
    </source>
</evidence>
<dbReference type="EMBL" id="JH921446">
    <property type="protein sequence ID" value="EKD14273.1"/>
    <property type="molecule type" value="Genomic_DNA"/>
</dbReference>
<evidence type="ECO:0000313" key="2">
    <source>
        <dbReference type="EMBL" id="EKD14273.1"/>
    </source>
</evidence>
<protein>
    <submittedName>
        <fullName evidence="2">Uncharacterized protein</fullName>
    </submittedName>
</protein>
<gene>
    <name evidence="2" type="ORF">MBM_07503</name>
</gene>
<organism evidence="2 3">
    <name type="scientific">Marssonina brunnea f. sp. multigermtubi (strain MB_m1)</name>
    <name type="common">Marssonina leaf spot fungus</name>
    <dbReference type="NCBI Taxonomy" id="1072389"/>
    <lineage>
        <taxon>Eukaryota</taxon>
        <taxon>Fungi</taxon>
        <taxon>Dikarya</taxon>
        <taxon>Ascomycota</taxon>
        <taxon>Pezizomycotina</taxon>
        <taxon>Leotiomycetes</taxon>
        <taxon>Helotiales</taxon>
        <taxon>Drepanopezizaceae</taxon>
        <taxon>Drepanopeziza</taxon>
    </lineage>
</organism>
<dbReference type="KEGG" id="mbe:MBM_07503"/>
<dbReference type="AlphaFoldDB" id="K1X075"/>
<dbReference type="HOGENOM" id="CLU_731736_0_0_1"/>
<keyword evidence="3" id="KW-1185">Reference proteome</keyword>
<proteinExistence type="predicted"/>
<feature type="region of interest" description="Disordered" evidence="1">
    <location>
        <begin position="300"/>
        <end position="319"/>
    </location>
</feature>
<dbReference type="Proteomes" id="UP000006753">
    <property type="component" value="Unassembled WGS sequence"/>
</dbReference>